<dbReference type="GO" id="GO:0016020">
    <property type="term" value="C:membrane"/>
    <property type="evidence" value="ECO:0007669"/>
    <property type="project" value="UniProtKB-SubCell"/>
</dbReference>
<evidence type="ECO:0000256" key="7">
    <source>
        <dbReference type="ARBA" id="ARBA00022989"/>
    </source>
</evidence>
<name>A0AAV5K4X5_9ROSI</name>
<keyword evidence="7 9" id="KW-1133">Transmembrane helix</keyword>
<protein>
    <submittedName>
        <fullName evidence="10">Uncharacterized protein</fullName>
    </submittedName>
</protein>
<dbReference type="PANTHER" id="PTHR22601">
    <property type="entry name" value="ISP4 LIKE PROTEIN"/>
    <property type="match status" value="1"/>
</dbReference>
<reference evidence="10 11" key="1">
    <citation type="journal article" date="2021" name="Commun. Biol.">
        <title>The genome of Shorea leprosula (Dipterocarpaceae) highlights the ecological relevance of drought in aseasonal tropical rainforests.</title>
        <authorList>
            <person name="Ng K.K.S."/>
            <person name="Kobayashi M.J."/>
            <person name="Fawcett J.A."/>
            <person name="Hatakeyama M."/>
            <person name="Paape T."/>
            <person name="Ng C.H."/>
            <person name="Ang C.C."/>
            <person name="Tnah L.H."/>
            <person name="Lee C.T."/>
            <person name="Nishiyama T."/>
            <person name="Sese J."/>
            <person name="O'Brien M.J."/>
            <person name="Copetti D."/>
            <person name="Mohd Noor M.I."/>
            <person name="Ong R.C."/>
            <person name="Putra M."/>
            <person name="Sireger I.Z."/>
            <person name="Indrioko S."/>
            <person name="Kosugi Y."/>
            <person name="Izuno A."/>
            <person name="Isagi Y."/>
            <person name="Lee S.L."/>
            <person name="Shimizu K.K."/>
        </authorList>
    </citation>
    <scope>NUCLEOTIDE SEQUENCE [LARGE SCALE GENOMIC DNA]</scope>
    <source>
        <strain evidence="10">214</strain>
    </source>
</reference>
<comment type="caution">
    <text evidence="10">The sequence shown here is derived from an EMBL/GenBank/DDBJ whole genome shotgun (WGS) entry which is preliminary data.</text>
</comment>
<feature type="transmembrane region" description="Helical" evidence="9">
    <location>
        <begin position="152"/>
        <end position="177"/>
    </location>
</feature>
<evidence type="ECO:0000256" key="8">
    <source>
        <dbReference type="ARBA" id="ARBA00023136"/>
    </source>
</evidence>
<proteinExistence type="inferred from homology"/>
<dbReference type="EMBL" id="BPVZ01000053">
    <property type="protein sequence ID" value="GKV19711.1"/>
    <property type="molecule type" value="Genomic_DNA"/>
</dbReference>
<dbReference type="GO" id="GO:0015031">
    <property type="term" value="P:protein transport"/>
    <property type="evidence" value="ECO:0007669"/>
    <property type="project" value="UniProtKB-KW"/>
</dbReference>
<dbReference type="GO" id="GO:0035673">
    <property type="term" value="F:oligopeptide transmembrane transporter activity"/>
    <property type="evidence" value="ECO:0007669"/>
    <property type="project" value="InterPro"/>
</dbReference>
<dbReference type="InterPro" id="IPR004648">
    <property type="entry name" value="Oligpept_transpt"/>
</dbReference>
<keyword evidence="3" id="KW-0813">Transport</keyword>
<keyword evidence="5" id="KW-0571">Peptide transport</keyword>
<evidence type="ECO:0000313" key="11">
    <source>
        <dbReference type="Proteomes" id="UP001054252"/>
    </source>
</evidence>
<keyword evidence="4 9" id="KW-0812">Transmembrane</keyword>
<dbReference type="AlphaFoldDB" id="A0AAV5K4X5"/>
<keyword evidence="8 9" id="KW-0472">Membrane</keyword>
<feature type="transmembrane region" description="Helical" evidence="9">
    <location>
        <begin position="6"/>
        <end position="39"/>
    </location>
</feature>
<gene>
    <name evidence="10" type="ORF">SLEP1_g29936</name>
</gene>
<dbReference type="Pfam" id="PF03169">
    <property type="entry name" value="OPT"/>
    <property type="match status" value="1"/>
</dbReference>
<dbReference type="InterPro" id="IPR004813">
    <property type="entry name" value="OPT"/>
</dbReference>
<comment type="similarity">
    <text evidence="2">Belongs to the oligopeptide OPT transporter (TC 2.A.67.1) family.</text>
</comment>
<keyword evidence="6" id="KW-0653">Protein transport</keyword>
<evidence type="ECO:0000256" key="6">
    <source>
        <dbReference type="ARBA" id="ARBA00022927"/>
    </source>
</evidence>
<accession>A0AAV5K4X5</accession>
<feature type="transmembrane region" description="Helical" evidence="9">
    <location>
        <begin position="78"/>
        <end position="101"/>
    </location>
</feature>
<organism evidence="10 11">
    <name type="scientific">Rubroshorea leprosula</name>
    <dbReference type="NCBI Taxonomy" id="152421"/>
    <lineage>
        <taxon>Eukaryota</taxon>
        <taxon>Viridiplantae</taxon>
        <taxon>Streptophyta</taxon>
        <taxon>Embryophyta</taxon>
        <taxon>Tracheophyta</taxon>
        <taxon>Spermatophyta</taxon>
        <taxon>Magnoliopsida</taxon>
        <taxon>eudicotyledons</taxon>
        <taxon>Gunneridae</taxon>
        <taxon>Pentapetalae</taxon>
        <taxon>rosids</taxon>
        <taxon>malvids</taxon>
        <taxon>Malvales</taxon>
        <taxon>Dipterocarpaceae</taxon>
        <taxon>Rubroshorea</taxon>
    </lineage>
</organism>
<comment type="subcellular location">
    <subcellularLocation>
        <location evidence="1">Membrane</location>
        <topology evidence="1">Multi-pass membrane protein</topology>
    </subcellularLocation>
</comment>
<evidence type="ECO:0000256" key="2">
    <source>
        <dbReference type="ARBA" id="ARBA00005484"/>
    </source>
</evidence>
<evidence type="ECO:0000256" key="1">
    <source>
        <dbReference type="ARBA" id="ARBA00004141"/>
    </source>
</evidence>
<sequence>MTRAKFFLIVLVCSFSWYLLPGYLFTTLTSISWVCWVFSKSVTAQQLGSGLRGLGLGALTLDWSAVSSFLFSPLISPFFAIVNVFVGYVLIVYIVTPIAYWGVHLFSARRFPIFSSHLFTAQGQLYDILAIVNNNFELDKVKYEEEGRIHLSVFFALTYGFGFATIASTITHVGLFYGSKHI</sequence>
<evidence type="ECO:0000313" key="10">
    <source>
        <dbReference type="EMBL" id="GKV19711.1"/>
    </source>
</evidence>
<dbReference type="Proteomes" id="UP001054252">
    <property type="component" value="Unassembled WGS sequence"/>
</dbReference>
<keyword evidence="11" id="KW-1185">Reference proteome</keyword>
<evidence type="ECO:0000256" key="9">
    <source>
        <dbReference type="SAM" id="Phobius"/>
    </source>
</evidence>
<evidence type="ECO:0000256" key="3">
    <source>
        <dbReference type="ARBA" id="ARBA00022448"/>
    </source>
</evidence>
<evidence type="ECO:0000256" key="5">
    <source>
        <dbReference type="ARBA" id="ARBA00022856"/>
    </source>
</evidence>
<evidence type="ECO:0000256" key="4">
    <source>
        <dbReference type="ARBA" id="ARBA00022692"/>
    </source>
</evidence>